<reference evidence="3 4" key="1">
    <citation type="journal article" date="2020" name="Genome Biol. Evol.">
        <title>Comparative genomics of strictly vertically transmitted, feminizing microsporidia endosymbionts of amphipod crustaceans.</title>
        <authorList>
            <person name="Cormier A."/>
            <person name="Chebbi M.A."/>
            <person name="Giraud I."/>
            <person name="Wattier R."/>
            <person name="Teixeira M."/>
            <person name="Gilbert C."/>
            <person name="Rigaud T."/>
            <person name="Cordaux R."/>
        </authorList>
    </citation>
    <scope>NUCLEOTIDE SEQUENCE [LARGE SCALE GENOMIC DNA]</scope>
    <source>
        <strain evidence="3 4">Ou3-Ou53</strain>
    </source>
</reference>
<evidence type="ECO:0000256" key="2">
    <source>
        <dbReference type="SAM" id="SignalP"/>
    </source>
</evidence>
<dbReference type="Proteomes" id="UP000740883">
    <property type="component" value="Unassembled WGS sequence"/>
</dbReference>
<dbReference type="AlphaFoldDB" id="A0A9P6GW96"/>
<name>A0A9P6GW96_9MICR</name>
<feature type="chain" id="PRO_5040185923" evidence="2">
    <location>
        <begin position="16"/>
        <end position="518"/>
    </location>
</feature>
<accession>A0A9P6GW96</accession>
<evidence type="ECO:0000256" key="1">
    <source>
        <dbReference type="SAM" id="MobiDB-lite"/>
    </source>
</evidence>
<protein>
    <submittedName>
        <fullName evidence="3">Uncharacterized protein</fullName>
    </submittedName>
</protein>
<feature type="non-terminal residue" evidence="3">
    <location>
        <position position="518"/>
    </location>
</feature>
<proteinExistence type="predicted"/>
<feature type="compositionally biased region" description="Basic and acidic residues" evidence="1">
    <location>
        <begin position="489"/>
        <end position="512"/>
    </location>
</feature>
<evidence type="ECO:0000313" key="4">
    <source>
        <dbReference type="Proteomes" id="UP000740883"/>
    </source>
</evidence>
<feature type="signal peptide" evidence="2">
    <location>
        <begin position="1"/>
        <end position="15"/>
    </location>
</feature>
<organism evidence="3 4">
    <name type="scientific">Nosema granulosis</name>
    <dbReference type="NCBI Taxonomy" id="83296"/>
    <lineage>
        <taxon>Eukaryota</taxon>
        <taxon>Fungi</taxon>
        <taxon>Fungi incertae sedis</taxon>
        <taxon>Microsporidia</taxon>
        <taxon>Nosematidae</taxon>
        <taxon>Nosema</taxon>
    </lineage>
</organism>
<dbReference type="EMBL" id="SBJO01000450">
    <property type="protein sequence ID" value="KAF9761013.1"/>
    <property type="molecule type" value="Genomic_DNA"/>
</dbReference>
<feature type="region of interest" description="Disordered" evidence="1">
    <location>
        <begin position="489"/>
        <end position="518"/>
    </location>
</feature>
<keyword evidence="4" id="KW-1185">Reference proteome</keyword>
<sequence length="518" mass="61179">MFLINLLCLIYKIYCIGCDDYDYAKKNELFMFRVICLEEIVDVKDSIEEEMKLTISIVEKGDRFNKLEIFDVNNELLKPRCYRISAEKTNIKLPFIGDLKFIGDKQKILFYCKFLINPQNNIQDLLFYEDFDLSIKENSKNKLEAYEEPLKDDVFSIKNYVVGKKNKEKLRKSVQFYNLMCEIYKNSLKIRSTARIFLNKHFENIIFNFGEVLGRKMYGCLKFQFNLSLSYLESILIDLESSFYDKHSEDRMIIQAKTGLKQLLDGIDKIIQNAFNFGYRLINERIKEDNDFKYANVYPLFFKGEKTYEKDKQNINLFQTKLFKSIENKRKLVKGGNYTAIKKGEIQKTIRKLILYYGLVLKECVLQYFELLDYEALNSLSSEQIEELRSSSKRLLDKKLTATKKIDILSRYKENFNDDLIGDLTTSKIISDLEQSKNRLSKSIERIDHNRFLIEQINLDLKNCNEIEKWATQYKTDTKIKEIFSKLEDSNKDEVSEDSNKDEVSEDSNKDEVSEDSN</sequence>
<comment type="caution">
    <text evidence="3">The sequence shown here is derived from an EMBL/GenBank/DDBJ whole genome shotgun (WGS) entry which is preliminary data.</text>
</comment>
<evidence type="ECO:0000313" key="3">
    <source>
        <dbReference type="EMBL" id="KAF9761013.1"/>
    </source>
</evidence>
<keyword evidence="2" id="KW-0732">Signal</keyword>
<gene>
    <name evidence="3" type="ORF">NGRA_2901</name>
</gene>